<sequence>PILSKLKIEAKYLKGLASISKNYLSLICEENLSHS</sequence>
<evidence type="ECO:0000313" key="1">
    <source>
        <dbReference type="EMBL" id="GAI06128.1"/>
    </source>
</evidence>
<dbReference type="EMBL" id="BARV01008634">
    <property type="protein sequence ID" value="GAI06128.1"/>
    <property type="molecule type" value="Genomic_DNA"/>
</dbReference>
<proteinExistence type="predicted"/>
<reference evidence="1" key="1">
    <citation type="journal article" date="2014" name="Front. Microbiol.">
        <title>High frequency of phylogenetically diverse reductive dehalogenase-homologous genes in deep subseafloor sedimentary metagenomes.</title>
        <authorList>
            <person name="Kawai M."/>
            <person name="Futagami T."/>
            <person name="Toyoda A."/>
            <person name="Takaki Y."/>
            <person name="Nishi S."/>
            <person name="Hori S."/>
            <person name="Arai W."/>
            <person name="Tsubouchi T."/>
            <person name="Morono Y."/>
            <person name="Uchiyama I."/>
            <person name="Ito T."/>
            <person name="Fujiyama A."/>
            <person name="Inagaki F."/>
            <person name="Takami H."/>
        </authorList>
    </citation>
    <scope>NUCLEOTIDE SEQUENCE</scope>
    <source>
        <strain evidence="1">Expedition CK06-06</strain>
    </source>
</reference>
<protein>
    <submittedName>
        <fullName evidence="1">Uncharacterized protein</fullName>
    </submittedName>
</protein>
<gene>
    <name evidence="1" type="ORF">S06H3_17293</name>
</gene>
<comment type="caution">
    <text evidence="1">The sequence shown here is derived from an EMBL/GenBank/DDBJ whole genome shotgun (WGS) entry which is preliminary data.</text>
</comment>
<name>X1KHF9_9ZZZZ</name>
<feature type="non-terminal residue" evidence="1">
    <location>
        <position position="1"/>
    </location>
</feature>
<organism evidence="1">
    <name type="scientific">marine sediment metagenome</name>
    <dbReference type="NCBI Taxonomy" id="412755"/>
    <lineage>
        <taxon>unclassified sequences</taxon>
        <taxon>metagenomes</taxon>
        <taxon>ecological metagenomes</taxon>
    </lineage>
</organism>
<accession>X1KHF9</accession>
<dbReference type="AlphaFoldDB" id="X1KHF9"/>